<accession>Q2RRJ8</accession>
<evidence type="ECO:0000313" key="5">
    <source>
        <dbReference type="Proteomes" id="UP000001929"/>
    </source>
</evidence>
<dbReference type="EnsemblBacteria" id="ABC23247">
    <property type="protein sequence ID" value="ABC23247"/>
    <property type="gene ID" value="Rru_A2447"/>
</dbReference>
<name>Q2RRJ8_RHORT</name>
<feature type="region of interest" description="Disordered" evidence="1">
    <location>
        <begin position="296"/>
        <end position="323"/>
    </location>
</feature>
<dbReference type="Pfam" id="PF02470">
    <property type="entry name" value="MlaD"/>
    <property type="match status" value="1"/>
</dbReference>
<evidence type="ECO:0000259" key="3">
    <source>
        <dbReference type="Pfam" id="PF02470"/>
    </source>
</evidence>
<dbReference type="STRING" id="269796.Rru_A2447"/>
<sequence length="323" mass="34301">MTAKPAVVGGFILGALALGVAAIVLFGGQRLFTSTREVVVFFNESVAGLQVGAPVTFHGVPVGTVKTIALRVSTRDLSARIPVVLELQPDQISWEGEHLNGDDDTYQRLIAAGLRAQLAPQSIVTGQMRVDLDFKPGTSAALSGEPTDLPEIPAVASDLDELRDKVTELPLRDLVETAQKTLANVQALTSSLNTRIPTLTTSAEQSVAVATQTLVTTQEAVRQIQADASVTLKELSDLLADLHRQVDARGGELGKTLSAAERTARQAESLMISLNELAGPRARFRADLEAAARDLSASASSTRSFTRTLERDPSALLSGDTKR</sequence>
<keyword evidence="2" id="KW-0472">Membrane</keyword>
<dbReference type="PhylomeDB" id="Q2RRJ8"/>
<dbReference type="eggNOG" id="COG1463">
    <property type="taxonomic scope" value="Bacteria"/>
</dbReference>
<dbReference type="EMBL" id="CP000230">
    <property type="protein sequence ID" value="ABC23247.1"/>
    <property type="molecule type" value="Genomic_DNA"/>
</dbReference>
<dbReference type="RefSeq" id="WP_011390200.1">
    <property type="nucleotide sequence ID" value="NC_007643.1"/>
</dbReference>
<protein>
    <submittedName>
        <fullName evidence="4">Mammalian cell entry related</fullName>
    </submittedName>
</protein>
<gene>
    <name evidence="4" type="ordered locus">Rru_A2447</name>
</gene>
<keyword evidence="2" id="KW-0812">Transmembrane</keyword>
<dbReference type="HOGENOM" id="CLU_013850_2_1_5"/>
<dbReference type="AlphaFoldDB" id="Q2RRJ8"/>
<evidence type="ECO:0000256" key="2">
    <source>
        <dbReference type="SAM" id="Phobius"/>
    </source>
</evidence>
<evidence type="ECO:0000313" key="4">
    <source>
        <dbReference type="EMBL" id="ABC23247.1"/>
    </source>
</evidence>
<organism evidence="4 5">
    <name type="scientific">Rhodospirillum rubrum (strain ATCC 11170 / ATH 1.1.1 / DSM 467 / LMG 4362 / NCIMB 8255 / S1)</name>
    <dbReference type="NCBI Taxonomy" id="269796"/>
    <lineage>
        <taxon>Bacteria</taxon>
        <taxon>Pseudomonadati</taxon>
        <taxon>Pseudomonadota</taxon>
        <taxon>Alphaproteobacteria</taxon>
        <taxon>Rhodospirillales</taxon>
        <taxon>Rhodospirillaceae</taxon>
        <taxon>Rhodospirillum</taxon>
    </lineage>
</organism>
<proteinExistence type="predicted"/>
<dbReference type="InterPro" id="IPR003399">
    <property type="entry name" value="Mce/MlaD"/>
</dbReference>
<feature type="transmembrane region" description="Helical" evidence="2">
    <location>
        <begin position="6"/>
        <end position="26"/>
    </location>
</feature>
<evidence type="ECO:0000256" key="1">
    <source>
        <dbReference type="SAM" id="MobiDB-lite"/>
    </source>
</evidence>
<feature type="compositionally biased region" description="Low complexity" evidence="1">
    <location>
        <begin position="296"/>
        <end position="307"/>
    </location>
</feature>
<dbReference type="KEGG" id="rru:Rru_A2447"/>
<feature type="domain" description="Mce/MlaD" evidence="3">
    <location>
        <begin position="35"/>
        <end position="134"/>
    </location>
</feature>
<dbReference type="PANTHER" id="PTHR36698:SF3">
    <property type="entry name" value="ABC-TYPE TRANSPORT AUXILIARY LIPOPROTEIN COMPONENT DOMAIN-CONTAINING PROTEIN"/>
    <property type="match status" value="1"/>
</dbReference>
<keyword evidence="5" id="KW-1185">Reference proteome</keyword>
<reference evidence="4 5" key="1">
    <citation type="journal article" date="2011" name="Stand. Genomic Sci.">
        <title>Complete genome sequence of Rhodospirillum rubrum type strain (S1).</title>
        <authorList>
            <person name="Munk A.C."/>
            <person name="Copeland A."/>
            <person name="Lucas S."/>
            <person name="Lapidus A."/>
            <person name="Del Rio T.G."/>
            <person name="Barry K."/>
            <person name="Detter J.C."/>
            <person name="Hammon N."/>
            <person name="Israni S."/>
            <person name="Pitluck S."/>
            <person name="Brettin T."/>
            <person name="Bruce D."/>
            <person name="Han C."/>
            <person name="Tapia R."/>
            <person name="Gilna P."/>
            <person name="Schmutz J."/>
            <person name="Larimer F."/>
            <person name="Land M."/>
            <person name="Kyrpides N.C."/>
            <person name="Mavromatis K."/>
            <person name="Richardson P."/>
            <person name="Rohde M."/>
            <person name="Goker M."/>
            <person name="Klenk H.P."/>
            <person name="Zhang Y."/>
            <person name="Roberts G.P."/>
            <person name="Reslewic S."/>
            <person name="Schwartz D.C."/>
        </authorList>
    </citation>
    <scope>NUCLEOTIDE SEQUENCE [LARGE SCALE GENOMIC DNA]</scope>
    <source>
        <strain evidence="5">ATCC 11170 / ATH 1.1.1 / DSM 467 / LMG 4362 / NCIMB 8255 / S1</strain>
    </source>
</reference>
<dbReference type="Proteomes" id="UP000001929">
    <property type="component" value="Chromosome"/>
</dbReference>
<keyword evidence="2" id="KW-1133">Transmembrane helix</keyword>
<dbReference type="PANTHER" id="PTHR36698">
    <property type="entry name" value="BLL5892 PROTEIN"/>
    <property type="match status" value="1"/>
</dbReference>
<dbReference type="PATRIC" id="fig|269796.9.peg.2551"/>